<dbReference type="GO" id="GO:0005506">
    <property type="term" value="F:iron ion binding"/>
    <property type="evidence" value="ECO:0007669"/>
    <property type="project" value="InterPro"/>
</dbReference>
<proteinExistence type="inferred from homology"/>
<evidence type="ECO:0000256" key="10">
    <source>
        <dbReference type="ARBA" id="ARBA00022989"/>
    </source>
</evidence>
<gene>
    <name evidence="17" type="ORF">CVIRNUC_002722</name>
</gene>
<evidence type="ECO:0000256" key="11">
    <source>
        <dbReference type="ARBA" id="ARBA00023002"/>
    </source>
</evidence>
<keyword evidence="7" id="KW-0256">Endoplasmic reticulum</keyword>
<evidence type="ECO:0000256" key="5">
    <source>
        <dbReference type="ARBA" id="ARBA00022692"/>
    </source>
</evidence>
<dbReference type="InterPro" id="IPR014430">
    <property type="entry name" value="Scs7"/>
</dbReference>
<keyword evidence="12" id="KW-0443">Lipid metabolism</keyword>
<dbReference type="EMBL" id="CAUYUE010000003">
    <property type="protein sequence ID" value="CAK0759760.1"/>
    <property type="molecule type" value="Genomic_DNA"/>
</dbReference>
<evidence type="ECO:0000256" key="6">
    <source>
        <dbReference type="ARBA" id="ARBA00022723"/>
    </source>
</evidence>
<evidence type="ECO:0000256" key="4">
    <source>
        <dbReference type="ARBA" id="ARBA00022516"/>
    </source>
</evidence>
<evidence type="ECO:0000313" key="18">
    <source>
        <dbReference type="Proteomes" id="UP001314263"/>
    </source>
</evidence>
<keyword evidence="9" id="KW-0862">Zinc</keyword>
<dbReference type="Pfam" id="PF04116">
    <property type="entry name" value="FA_hydroxylase"/>
    <property type="match status" value="1"/>
</dbReference>
<evidence type="ECO:0000259" key="16">
    <source>
        <dbReference type="Pfam" id="PF04116"/>
    </source>
</evidence>
<dbReference type="InterPro" id="IPR006694">
    <property type="entry name" value="Fatty_acid_hydroxylase"/>
</dbReference>
<feature type="transmembrane region" description="Helical" evidence="15">
    <location>
        <begin position="182"/>
        <end position="204"/>
    </location>
</feature>
<evidence type="ECO:0000256" key="1">
    <source>
        <dbReference type="ARBA" id="ARBA00001947"/>
    </source>
</evidence>
<evidence type="ECO:0000313" key="17">
    <source>
        <dbReference type="EMBL" id="CAK0759760.1"/>
    </source>
</evidence>
<dbReference type="GO" id="GO:0005789">
    <property type="term" value="C:endoplasmic reticulum membrane"/>
    <property type="evidence" value="ECO:0007669"/>
    <property type="project" value="UniProtKB-SubCell"/>
</dbReference>
<keyword evidence="5 15" id="KW-0812">Transmembrane</keyword>
<organism evidence="17 18">
    <name type="scientific">Coccomyxa viridis</name>
    <dbReference type="NCBI Taxonomy" id="1274662"/>
    <lineage>
        <taxon>Eukaryota</taxon>
        <taxon>Viridiplantae</taxon>
        <taxon>Chlorophyta</taxon>
        <taxon>core chlorophytes</taxon>
        <taxon>Trebouxiophyceae</taxon>
        <taxon>Trebouxiophyceae incertae sedis</taxon>
        <taxon>Coccomyxaceae</taxon>
        <taxon>Coccomyxa</taxon>
    </lineage>
</organism>
<evidence type="ECO:0000256" key="9">
    <source>
        <dbReference type="ARBA" id="ARBA00022833"/>
    </source>
</evidence>
<evidence type="ECO:0000256" key="2">
    <source>
        <dbReference type="ARBA" id="ARBA00004477"/>
    </source>
</evidence>
<dbReference type="GO" id="GO:0006633">
    <property type="term" value="P:fatty acid biosynthetic process"/>
    <property type="evidence" value="ECO:0007669"/>
    <property type="project" value="UniProtKB-KW"/>
</dbReference>
<feature type="transmembrane region" description="Helical" evidence="15">
    <location>
        <begin position="126"/>
        <end position="143"/>
    </location>
</feature>
<comment type="subcellular location">
    <subcellularLocation>
        <location evidence="2">Endoplasmic reticulum membrane</location>
        <topology evidence="2">Multi-pass membrane protein</topology>
    </subcellularLocation>
</comment>
<evidence type="ECO:0000256" key="15">
    <source>
        <dbReference type="SAM" id="Phobius"/>
    </source>
</evidence>
<dbReference type="GO" id="GO:0080132">
    <property type="term" value="F:fatty acid 2-hydroxylase activity"/>
    <property type="evidence" value="ECO:0007669"/>
    <property type="project" value="InterPro"/>
</dbReference>
<keyword evidence="11" id="KW-0560">Oxidoreductase</keyword>
<dbReference type="PANTHER" id="PTHR12863:SF1">
    <property type="entry name" value="FATTY ACID 2-HYDROXYLASE"/>
    <property type="match status" value="1"/>
</dbReference>
<comment type="similarity">
    <text evidence="3">Belongs to the sterol desaturase family.</text>
</comment>
<evidence type="ECO:0000256" key="14">
    <source>
        <dbReference type="ARBA" id="ARBA00023160"/>
    </source>
</evidence>
<protein>
    <recommendedName>
        <fullName evidence="16">Fatty acid hydroxylase domain-containing protein</fullName>
    </recommendedName>
</protein>
<dbReference type="PANTHER" id="PTHR12863">
    <property type="entry name" value="FATTY ACID HYDROXYLASE"/>
    <property type="match status" value="1"/>
</dbReference>
<keyword evidence="6" id="KW-0479">Metal-binding</keyword>
<dbReference type="AlphaFoldDB" id="A0AAV1I107"/>
<evidence type="ECO:0000256" key="8">
    <source>
        <dbReference type="ARBA" id="ARBA00022832"/>
    </source>
</evidence>
<evidence type="ECO:0000256" key="12">
    <source>
        <dbReference type="ARBA" id="ARBA00023098"/>
    </source>
</evidence>
<name>A0AAV1I107_9CHLO</name>
<comment type="caution">
    <text evidence="17">The sequence shown here is derived from an EMBL/GenBank/DDBJ whole genome shotgun (WGS) entry which is preliminary data.</text>
</comment>
<sequence>MCKRSENAAAQPNRQHCIHASATDRVQICEGSRADLGDREGGPNSAPCSRQLPDMDFQKPILFQVGHLGSLYMSWVHRPVPGPSRFFRSSILEHLTRTPWWMVPALWGPAVLLCLAQALFKQEQHWVVALPFVGIGVLLWQLLEYCIHRHVFHAQPVRYWAITLHFALHGCHHKFPMDRGRLVFPPLPAVVIAAGIHAAFQSILPQSVVMPMFTGVLIGYLSYDCIHYALHHAQLKHGWMGRLKQRHLDHHFRHPEATFGISSGVFDVLLLSLPPAAVTGLSQQ</sequence>
<accession>A0AAV1I107</accession>
<keyword evidence="13 15" id="KW-0472">Membrane</keyword>
<feature type="transmembrane region" description="Helical" evidence="15">
    <location>
        <begin position="100"/>
        <end position="120"/>
    </location>
</feature>
<keyword evidence="4" id="KW-0444">Lipid biosynthesis</keyword>
<evidence type="ECO:0000256" key="3">
    <source>
        <dbReference type="ARBA" id="ARBA00009324"/>
    </source>
</evidence>
<keyword evidence="14" id="KW-0275">Fatty acid biosynthesis</keyword>
<dbReference type="Proteomes" id="UP001314263">
    <property type="component" value="Unassembled WGS sequence"/>
</dbReference>
<feature type="transmembrane region" description="Helical" evidence="15">
    <location>
        <begin position="210"/>
        <end position="230"/>
    </location>
</feature>
<reference evidence="17 18" key="1">
    <citation type="submission" date="2023-10" db="EMBL/GenBank/DDBJ databases">
        <authorList>
            <person name="Maclean D."/>
            <person name="Macfadyen A."/>
        </authorList>
    </citation>
    <scope>NUCLEOTIDE SEQUENCE [LARGE SCALE GENOMIC DNA]</scope>
</reference>
<evidence type="ECO:0000256" key="7">
    <source>
        <dbReference type="ARBA" id="ARBA00022824"/>
    </source>
</evidence>
<keyword evidence="10 15" id="KW-1133">Transmembrane helix</keyword>
<comment type="cofactor">
    <cofactor evidence="1">
        <name>Zn(2+)</name>
        <dbReference type="ChEBI" id="CHEBI:29105"/>
    </cofactor>
</comment>
<evidence type="ECO:0000256" key="13">
    <source>
        <dbReference type="ARBA" id="ARBA00023136"/>
    </source>
</evidence>
<keyword evidence="18" id="KW-1185">Reference proteome</keyword>
<feature type="domain" description="Fatty acid hydroxylase" evidence="16">
    <location>
        <begin position="135"/>
        <end position="270"/>
    </location>
</feature>
<keyword evidence="8" id="KW-0276">Fatty acid metabolism</keyword>